<sequence length="224" mass="24479">MRLWRGVGQVHEHVSSSPSPPRFCDWRVSTRRAAGRAFRQLDAEAAAPGEDRDVARSRARLRAIWPFQLLARAPVTTVAAQATFARARGAVHALSTARRRAIASRAIPSDPCRPPQPPHVLQSTVVGFDGMCSPVNWTPGPPHSARRASCRVGLVLGLHLSYDSRWALGLSLVSTWHSSTLPGCPTAACLFMPPSSRPRRARHQIERTAEGGCCNCNFQPSQRP</sequence>
<evidence type="ECO:0000313" key="1">
    <source>
        <dbReference type="EMBL" id="KAG2541991.1"/>
    </source>
</evidence>
<proteinExistence type="predicted"/>
<dbReference type="AlphaFoldDB" id="A0A8T0MWZ1"/>
<dbReference type="EMBL" id="CM029054">
    <property type="protein sequence ID" value="KAG2541991.1"/>
    <property type="molecule type" value="Genomic_DNA"/>
</dbReference>
<evidence type="ECO:0000313" key="2">
    <source>
        <dbReference type="Proteomes" id="UP000823388"/>
    </source>
</evidence>
<protein>
    <submittedName>
        <fullName evidence="1">Uncharacterized protein</fullName>
    </submittedName>
</protein>
<accession>A0A8T0MWZ1</accession>
<keyword evidence="2" id="KW-1185">Reference proteome</keyword>
<comment type="caution">
    <text evidence="1">The sequence shown here is derived from an EMBL/GenBank/DDBJ whole genome shotgun (WGS) entry which is preliminary data.</text>
</comment>
<dbReference type="Proteomes" id="UP000823388">
    <property type="component" value="Chromosome 9N"/>
</dbReference>
<organism evidence="1 2">
    <name type="scientific">Panicum virgatum</name>
    <name type="common">Blackwell switchgrass</name>
    <dbReference type="NCBI Taxonomy" id="38727"/>
    <lineage>
        <taxon>Eukaryota</taxon>
        <taxon>Viridiplantae</taxon>
        <taxon>Streptophyta</taxon>
        <taxon>Embryophyta</taxon>
        <taxon>Tracheophyta</taxon>
        <taxon>Spermatophyta</taxon>
        <taxon>Magnoliopsida</taxon>
        <taxon>Liliopsida</taxon>
        <taxon>Poales</taxon>
        <taxon>Poaceae</taxon>
        <taxon>PACMAD clade</taxon>
        <taxon>Panicoideae</taxon>
        <taxon>Panicodae</taxon>
        <taxon>Paniceae</taxon>
        <taxon>Panicinae</taxon>
        <taxon>Panicum</taxon>
        <taxon>Panicum sect. Hiantes</taxon>
    </lineage>
</organism>
<gene>
    <name evidence="1" type="ORF">PVAP13_9NG670328</name>
</gene>
<reference evidence="1" key="1">
    <citation type="submission" date="2020-05" db="EMBL/GenBank/DDBJ databases">
        <title>WGS assembly of Panicum virgatum.</title>
        <authorList>
            <person name="Lovell J.T."/>
            <person name="Jenkins J."/>
            <person name="Shu S."/>
            <person name="Juenger T.E."/>
            <person name="Schmutz J."/>
        </authorList>
    </citation>
    <scope>NUCLEOTIDE SEQUENCE</scope>
    <source>
        <strain evidence="1">AP13</strain>
    </source>
</reference>
<name>A0A8T0MWZ1_PANVG</name>